<dbReference type="InterPro" id="IPR016169">
    <property type="entry name" value="FAD-bd_PCMH_sub2"/>
</dbReference>
<organism evidence="6 7">
    <name type="scientific">Diaporthe vaccinii</name>
    <dbReference type="NCBI Taxonomy" id="105482"/>
    <lineage>
        <taxon>Eukaryota</taxon>
        <taxon>Fungi</taxon>
        <taxon>Dikarya</taxon>
        <taxon>Ascomycota</taxon>
        <taxon>Pezizomycotina</taxon>
        <taxon>Sordariomycetes</taxon>
        <taxon>Sordariomycetidae</taxon>
        <taxon>Diaporthales</taxon>
        <taxon>Diaporthaceae</taxon>
        <taxon>Diaporthe</taxon>
        <taxon>Diaporthe eres species complex</taxon>
    </lineage>
</organism>
<name>A0ABR4DQK6_9PEZI</name>
<dbReference type="Gene3D" id="3.30.43.10">
    <property type="entry name" value="Uridine Diphospho-n-acetylenolpyruvylglucosamine Reductase, domain 2"/>
    <property type="match status" value="1"/>
</dbReference>
<dbReference type="Pfam" id="PF01565">
    <property type="entry name" value="FAD_binding_4"/>
    <property type="match status" value="1"/>
</dbReference>
<comment type="similarity">
    <text evidence="1">Belongs to the oxygen-dependent FAD-linked oxidoreductase family.</text>
</comment>
<keyword evidence="2" id="KW-0285">Flavoprotein</keyword>
<dbReference type="InterPro" id="IPR006094">
    <property type="entry name" value="Oxid_FAD_bind_N"/>
</dbReference>
<dbReference type="InterPro" id="IPR016167">
    <property type="entry name" value="FAD-bd_PCMH_sub1"/>
</dbReference>
<evidence type="ECO:0000256" key="3">
    <source>
        <dbReference type="ARBA" id="ARBA00022827"/>
    </source>
</evidence>
<dbReference type="SUPFAM" id="SSF56176">
    <property type="entry name" value="FAD-binding/transporter-associated domain-like"/>
    <property type="match status" value="1"/>
</dbReference>
<evidence type="ECO:0000256" key="2">
    <source>
        <dbReference type="ARBA" id="ARBA00022630"/>
    </source>
</evidence>
<evidence type="ECO:0000313" key="7">
    <source>
        <dbReference type="Proteomes" id="UP001600888"/>
    </source>
</evidence>
<proteinExistence type="inferred from homology"/>
<evidence type="ECO:0000256" key="1">
    <source>
        <dbReference type="ARBA" id="ARBA00005466"/>
    </source>
</evidence>
<dbReference type="InterPro" id="IPR050416">
    <property type="entry name" value="FAD-linked_Oxidoreductase"/>
</dbReference>
<comment type="caution">
    <text evidence="6">The sequence shown here is derived from an EMBL/GenBank/DDBJ whole genome shotgun (WGS) entry which is preliminary data.</text>
</comment>
<keyword evidence="7" id="KW-1185">Reference proteome</keyword>
<sequence length="487" mass="52873">MTRIRYRPLTMSYSSAIDALKEAMPNGVFTQRGEELYETLNGSYLSGFESDLKPYWIVQPRTKEDVSAFVKVISSRTDGIVFAVRGGGQQPLPGCANIQDGITLDLALLTGIDSSNGLVKIGAGERWGAVYDKLGAEGLAVAGGRSAANGIGGLTTEGGLSFFSSRKGFICDNVINFEVVLASGAIVQANAKDHSDLWKGLKGAGNNLGIVTRYDFRTFKQGKIWGGFLYYFAPTFPSQLEALVKVLNDPVESKRTHLMVSTGYSALFGDDVMCLNQPYYLDEVENPPVIDVFSKMQPQIDALNTMRLQTVSEAAQEQAGGTQSQVRCAYMNITVKADVPTLQAATDIYVGGLGPVKPVAGLLASFTLQPYPTSLLEQSEETGGNMLGLKRSDGPLVSVLLLSYWQNKSDDDAVIAFMKEALEKMKQDAAGRGTLLPFVYMNYAWTHQDPINSYGAQNKKKLQEASKKYDPKGLFQKACPGGFKLFP</sequence>
<evidence type="ECO:0000256" key="4">
    <source>
        <dbReference type="ARBA" id="ARBA00023002"/>
    </source>
</evidence>
<evidence type="ECO:0000313" key="6">
    <source>
        <dbReference type="EMBL" id="KAL2272663.1"/>
    </source>
</evidence>
<dbReference type="Gene3D" id="3.30.465.10">
    <property type="match status" value="1"/>
</dbReference>
<keyword evidence="3" id="KW-0274">FAD</keyword>
<gene>
    <name evidence="6" type="ORF">FJTKL_06248</name>
</gene>
<dbReference type="InterPro" id="IPR036318">
    <property type="entry name" value="FAD-bd_PCMH-like_sf"/>
</dbReference>
<dbReference type="Gene3D" id="3.40.462.20">
    <property type="match status" value="1"/>
</dbReference>
<dbReference type="Proteomes" id="UP001600888">
    <property type="component" value="Unassembled WGS sequence"/>
</dbReference>
<evidence type="ECO:0000259" key="5">
    <source>
        <dbReference type="PROSITE" id="PS51387"/>
    </source>
</evidence>
<dbReference type="InterPro" id="IPR016166">
    <property type="entry name" value="FAD-bd_PCMH"/>
</dbReference>
<dbReference type="EMBL" id="JBAWTH010000222">
    <property type="protein sequence ID" value="KAL2272663.1"/>
    <property type="molecule type" value="Genomic_DNA"/>
</dbReference>
<dbReference type="PROSITE" id="PS51387">
    <property type="entry name" value="FAD_PCMH"/>
    <property type="match status" value="1"/>
</dbReference>
<feature type="domain" description="FAD-binding PCMH-type" evidence="5">
    <location>
        <begin position="50"/>
        <end position="221"/>
    </location>
</feature>
<protein>
    <recommendedName>
        <fullName evidence="5">FAD-binding PCMH-type domain-containing protein</fullName>
    </recommendedName>
</protein>
<accession>A0ABR4DQK6</accession>
<reference evidence="6 7" key="1">
    <citation type="submission" date="2024-03" db="EMBL/GenBank/DDBJ databases">
        <title>A high-quality draft genome sequence of Diaporthe vaccinii, a causative agent of upright dieback and viscid rot disease in cranberry plants.</title>
        <authorList>
            <person name="Sarrasin M."/>
            <person name="Lang B.F."/>
            <person name="Burger G."/>
        </authorList>
    </citation>
    <scope>NUCLEOTIDE SEQUENCE [LARGE SCALE GENOMIC DNA]</scope>
    <source>
        <strain evidence="6 7">IS7</strain>
    </source>
</reference>
<dbReference type="PANTHER" id="PTHR42973:SF22">
    <property type="entry name" value="FAD-BINDING PCMH-TYPE DOMAIN-CONTAINING PROTEIN-RELATED"/>
    <property type="match status" value="1"/>
</dbReference>
<keyword evidence="4" id="KW-0560">Oxidoreductase</keyword>
<dbReference type="PANTHER" id="PTHR42973">
    <property type="entry name" value="BINDING OXIDOREDUCTASE, PUTATIVE (AFU_ORTHOLOGUE AFUA_1G17690)-RELATED"/>
    <property type="match status" value="1"/>
</dbReference>